<protein>
    <submittedName>
        <fullName evidence="2">Uncharacterized protein</fullName>
    </submittedName>
</protein>
<dbReference type="Pfam" id="PF20135">
    <property type="entry name" value="DUF6525"/>
    <property type="match status" value="1"/>
</dbReference>
<sequence length="103" mass="11685">MSMERAGPERSNARSSLRRRRRTGDPMAAYDRLPPELRLWLAEAALPWSAGSALRVWSKALRACGGDTAEARRQLSHLERRRLSEDAPRIWGTRHPISAERPA</sequence>
<evidence type="ECO:0000313" key="3">
    <source>
        <dbReference type="Proteomes" id="UP000198994"/>
    </source>
</evidence>
<feature type="region of interest" description="Disordered" evidence="1">
    <location>
        <begin position="1"/>
        <end position="29"/>
    </location>
</feature>
<reference evidence="3" key="1">
    <citation type="submission" date="2016-10" db="EMBL/GenBank/DDBJ databases">
        <authorList>
            <person name="Varghese N."/>
            <person name="Submissions S."/>
        </authorList>
    </citation>
    <scope>NUCLEOTIDE SEQUENCE [LARGE SCALE GENOMIC DNA]</scope>
    <source>
        <strain evidence="3">DSM 10146</strain>
    </source>
</reference>
<proteinExistence type="predicted"/>
<evidence type="ECO:0000256" key="1">
    <source>
        <dbReference type="SAM" id="MobiDB-lite"/>
    </source>
</evidence>
<feature type="compositionally biased region" description="Basic and acidic residues" evidence="1">
    <location>
        <begin position="1"/>
        <end position="12"/>
    </location>
</feature>
<dbReference type="Proteomes" id="UP000198994">
    <property type="component" value="Unassembled WGS sequence"/>
</dbReference>
<gene>
    <name evidence="2" type="ORF">SAMN04488105_11331</name>
</gene>
<name>A0A1G7IM30_9RHOB</name>
<evidence type="ECO:0000313" key="2">
    <source>
        <dbReference type="EMBL" id="SDF13359.1"/>
    </source>
</evidence>
<organism evidence="2 3">
    <name type="scientific">Salipiger thiooxidans</name>
    <dbReference type="NCBI Taxonomy" id="282683"/>
    <lineage>
        <taxon>Bacteria</taxon>
        <taxon>Pseudomonadati</taxon>
        <taxon>Pseudomonadota</taxon>
        <taxon>Alphaproteobacteria</taxon>
        <taxon>Rhodobacterales</taxon>
        <taxon>Roseobacteraceae</taxon>
        <taxon>Salipiger</taxon>
    </lineage>
</organism>
<keyword evidence="3" id="KW-1185">Reference proteome</keyword>
<dbReference type="STRING" id="282683.SAMN04488105_11331"/>
<dbReference type="EMBL" id="FNAV01000013">
    <property type="protein sequence ID" value="SDF13359.1"/>
    <property type="molecule type" value="Genomic_DNA"/>
</dbReference>
<dbReference type="InterPro" id="IPR045386">
    <property type="entry name" value="DUF6525"/>
</dbReference>
<accession>A0A1G7IM30</accession>
<dbReference type="AlphaFoldDB" id="A0A1G7IM30"/>